<accession>A0A4P9THQ9</accession>
<dbReference type="KEGG" id="npl:FGF80_14230"/>
<organism evidence="2 3">
    <name type="scientific">Natrinema pallidum</name>
    <dbReference type="NCBI Taxonomy" id="69527"/>
    <lineage>
        <taxon>Archaea</taxon>
        <taxon>Methanobacteriati</taxon>
        <taxon>Methanobacteriota</taxon>
        <taxon>Stenosarchaea group</taxon>
        <taxon>Halobacteria</taxon>
        <taxon>Halobacteriales</taxon>
        <taxon>Natrialbaceae</taxon>
        <taxon>Natrinema</taxon>
    </lineage>
</organism>
<proteinExistence type="predicted"/>
<gene>
    <name evidence="2" type="ORF">FGF80_14230</name>
</gene>
<feature type="transmembrane region" description="Helical" evidence="1">
    <location>
        <begin position="17"/>
        <end position="38"/>
    </location>
</feature>
<sequence length="109" mass="11579">MAMDDFLEGTTLTGRQAAIIFFAFLILIITAAVLLLTFSDFFKNLVAAADSNAGRVGALSLVIVPSASELESRCHRTSSTWWEGPSTVTVPVVAPPTAGTTGHRRSSRP</sequence>
<protein>
    <submittedName>
        <fullName evidence="2">Uncharacterized protein</fullName>
    </submittedName>
</protein>
<dbReference type="AlphaFoldDB" id="A0A4P9THQ9"/>
<keyword evidence="1" id="KW-0472">Membrane</keyword>
<name>A0A4P9THQ9_9EURY</name>
<evidence type="ECO:0000256" key="1">
    <source>
        <dbReference type="SAM" id="Phobius"/>
    </source>
</evidence>
<dbReference type="Proteomes" id="UP000307562">
    <property type="component" value="Chromosome"/>
</dbReference>
<dbReference type="EMBL" id="CP040637">
    <property type="protein sequence ID" value="QCW04317.1"/>
    <property type="molecule type" value="Genomic_DNA"/>
</dbReference>
<evidence type="ECO:0000313" key="2">
    <source>
        <dbReference type="EMBL" id="QCW04317.1"/>
    </source>
</evidence>
<reference evidence="3" key="1">
    <citation type="submission" date="2019-05" db="EMBL/GenBank/DDBJ databases">
        <title>Complete Genome Sequence and Methylation Pattern of the Halophilic Archaeon Natrinema pallidum BOL6-1.</title>
        <authorList>
            <person name="DasSarma P."/>
            <person name="DasSarma B.P."/>
            <person name="DasSarma S.L."/>
            <person name="Martinez F.L."/>
            <person name="Guzman D."/>
            <person name="Roberts R.J."/>
            <person name="DasSarma S."/>
        </authorList>
    </citation>
    <scope>NUCLEOTIDE SEQUENCE [LARGE SCALE GENOMIC DNA]</scope>
    <source>
        <strain evidence="3">BOL6-1</strain>
    </source>
</reference>
<keyword evidence="1" id="KW-0812">Transmembrane</keyword>
<keyword evidence="3" id="KW-1185">Reference proteome</keyword>
<evidence type="ECO:0000313" key="3">
    <source>
        <dbReference type="Proteomes" id="UP000307562"/>
    </source>
</evidence>
<keyword evidence="1" id="KW-1133">Transmembrane helix</keyword>